<sequence length="433" mass="47472">MSSADKVAGGRGHKISPVINKNSKLAYSYSPCPKIDPDSDFQPSSQNEIRCSAISSPINPSADTNIPNEYSNTSSNDHFLDAHTYQPLIQRNSMGNIYYSSSKSSSVESGSRRCVDINAHAPQLTGTKVNFSGQNGSATGFANSRSEPISLSTLEQDCFVIPIRSLDRFLPAGIPLPAAPLETKDPLAKPSSLSVLEVSDPKICILAHLMSPLEPIDPILESPLVNPLVKQRATAAELLNEIQQGNHASAGMLLANMERHAEFPFITTYSINTVQTDPQSFFSGVRCASLSKFDAKSTRYSVAHTLDLYKEVAAICRPPLQLLPNEQTSVKKATTAYIISVYKVFEGDDGERFERNWLYWTGARMIYLLLPRSAGLRRITLHKSVAKSGDKMYLLICECADLLKDLSVAAYLIPALRARLCGYTGLYKPIQTF</sequence>
<proteinExistence type="predicted"/>
<keyword evidence="3" id="KW-1185">Reference proteome</keyword>
<gene>
    <name evidence="2" type="ORF">PVAND_005685</name>
</gene>
<dbReference type="InterPro" id="IPR055577">
    <property type="entry name" value="DUF7153"/>
</dbReference>
<accession>A0A9J6C2T4</accession>
<feature type="domain" description="DUF7153" evidence="1">
    <location>
        <begin position="249"/>
        <end position="428"/>
    </location>
</feature>
<name>A0A9J6C2T4_POLVA</name>
<dbReference type="PANTHER" id="PTHR22198">
    <property type="entry name" value="FERM DOMAIN-CONTAINING PROTEIN"/>
    <property type="match status" value="1"/>
</dbReference>
<dbReference type="AlphaFoldDB" id="A0A9J6C2T4"/>
<organism evidence="2 3">
    <name type="scientific">Polypedilum vanderplanki</name>
    <name type="common">Sleeping chironomid midge</name>
    <dbReference type="NCBI Taxonomy" id="319348"/>
    <lineage>
        <taxon>Eukaryota</taxon>
        <taxon>Metazoa</taxon>
        <taxon>Ecdysozoa</taxon>
        <taxon>Arthropoda</taxon>
        <taxon>Hexapoda</taxon>
        <taxon>Insecta</taxon>
        <taxon>Pterygota</taxon>
        <taxon>Neoptera</taxon>
        <taxon>Endopterygota</taxon>
        <taxon>Diptera</taxon>
        <taxon>Nematocera</taxon>
        <taxon>Chironomoidea</taxon>
        <taxon>Chironomidae</taxon>
        <taxon>Chironominae</taxon>
        <taxon>Polypedilum</taxon>
        <taxon>Polypedilum</taxon>
    </lineage>
</organism>
<dbReference type="EMBL" id="JADBJN010000002">
    <property type="protein sequence ID" value="KAG5675814.1"/>
    <property type="molecule type" value="Genomic_DNA"/>
</dbReference>
<dbReference type="PANTHER" id="PTHR22198:SF1">
    <property type="entry name" value="FERM DOMAIN-CONTAINING PROTEIN"/>
    <property type="match status" value="1"/>
</dbReference>
<evidence type="ECO:0000313" key="2">
    <source>
        <dbReference type="EMBL" id="KAG5675814.1"/>
    </source>
</evidence>
<evidence type="ECO:0000313" key="3">
    <source>
        <dbReference type="Proteomes" id="UP001107558"/>
    </source>
</evidence>
<protein>
    <recommendedName>
        <fullName evidence="1">DUF7153 domain-containing protein</fullName>
    </recommendedName>
</protein>
<dbReference type="Pfam" id="PF23672">
    <property type="entry name" value="DUF7153"/>
    <property type="match status" value="1"/>
</dbReference>
<dbReference type="Proteomes" id="UP001107558">
    <property type="component" value="Chromosome 2"/>
</dbReference>
<comment type="caution">
    <text evidence="2">The sequence shown here is derived from an EMBL/GenBank/DDBJ whole genome shotgun (WGS) entry which is preliminary data.</text>
</comment>
<evidence type="ECO:0000259" key="1">
    <source>
        <dbReference type="Pfam" id="PF23672"/>
    </source>
</evidence>
<dbReference type="OrthoDB" id="6060890at2759"/>
<reference evidence="2" key="1">
    <citation type="submission" date="2021-03" db="EMBL/GenBank/DDBJ databases">
        <title>Chromosome level genome of the anhydrobiotic midge Polypedilum vanderplanki.</title>
        <authorList>
            <person name="Yoshida Y."/>
            <person name="Kikawada T."/>
            <person name="Gusev O."/>
        </authorList>
    </citation>
    <scope>NUCLEOTIDE SEQUENCE</scope>
    <source>
        <strain evidence="2">NIAS01</strain>
        <tissue evidence="2">Whole body or cell culture</tissue>
    </source>
</reference>